<dbReference type="PANTHER" id="PTHR45683">
    <property type="entry name" value="MITOCHONDRIAL NICOTINAMIDE ADENINE DINUCLEOTIDE TRANSPORTER 1-RELATED-RELATED"/>
    <property type="match status" value="1"/>
</dbReference>
<feature type="repeat" description="Solcar" evidence="8">
    <location>
        <begin position="218"/>
        <end position="304"/>
    </location>
</feature>
<keyword evidence="7 8" id="KW-0472">Membrane</keyword>
<dbReference type="FunFam" id="1.50.40.10:FF:000090">
    <property type="entry name" value="Folate transporter 1, chloroplastic"/>
    <property type="match status" value="1"/>
</dbReference>
<keyword evidence="6 10" id="KW-1133">Transmembrane helix</keyword>
<dbReference type="FunFam" id="1.50.40.10:FF:000073">
    <property type="entry name" value="folate transporter 1, chloroplastic isoform X1"/>
    <property type="match status" value="1"/>
</dbReference>
<comment type="caution">
    <text evidence="11">The sequence shown here is derived from an EMBL/GenBank/DDBJ whole genome shotgun (WGS) entry which is preliminary data.</text>
</comment>
<sequence>MVLAEEKRWRWENAAAGAIAGFTTVASLHPLDVIRTRFQVSDGRGSSVPQYNNTAHAIFSIARYEGVRGLYAGFYPAVFGSTVSWGLYFFFYNRAKQRYSRRRDDQLSPAYHLVSAAEAGALVSLCTNPIWLVKTRLQLQVPANHSRPYSGFYDAMRTILKEEGWLALYRGLGPSLFLVTHGAIQFTVYEELKKAVIYVKRREIKSNSLGGEELLSSFDYATLGAASKVAAMLFTYPYQVIRTRLQQRPSTDGVPKYLHSWHVVKETTRFEGFRGFYKGMTSNLLKNIPAASITFVVYENVLKLIQLTRDGN</sequence>
<dbReference type="EMBL" id="SWLB01000024">
    <property type="protein sequence ID" value="KAF3322913.1"/>
    <property type="molecule type" value="Genomic_DNA"/>
</dbReference>
<keyword evidence="3 9" id="KW-0813">Transport</keyword>
<dbReference type="InterPro" id="IPR002067">
    <property type="entry name" value="MCP"/>
</dbReference>
<proteinExistence type="inferred from homology"/>
<keyword evidence="4 8" id="KW-0812">Transmembrane</keyword>
<evidence type="ECO:0000313" key="11">
    <source>
        <dbReference type="EMBL" id="KAF3322913.1"/>
    </source>
</evidence>
<evidence type="ECO:0000256" key="6">
    <source>
        <dbReference type="ARBA" id="ARBA00022989"/>
    </source>
</evidence>
<evidence type="ECO:0000256" key="8">
    <source>
        <dbReference type="PROSITE-ProRule" id="PRU00282"/>
    </source>
</evidence>
<accession>A0A833QNW6</accession>
<comment type="subcellular location">
    <subcellularLocation>
        <location evidence="1">Membrane</location>
        <topology evidence="1">Multi-pass membrane protein</topology>
    </subcellularLocation>
</comment>
<dbReference type="PRINTS" id="PR00926">
    <property type="entry name" value="MITOCARRIER"/>
</dbReference>
<keyword evidence="5" id="KW-0677">Repeat</keyword>
<feature type="transmembrane region" description="Helical" evidence="10">
    <location>
        <begin position="73"/>
        <end position="93"/>
    </location>
</feature>
<evidence type="ECO:0000256" key="4">
    <source>
        <dbReference type="ARBA" id="ARBA00022692"/>
    </source>
</evidence>
<name>A0A833QNW6_9POAL</name>
<evidence type="ECO:0000256" key="9">
    <source>
        <dbReference type="RuleBase" id="RU000488"/>
    </source>
</evidence>
<dbReference type="GO" id="GO:0015215">
    <property type="term" value="F:nucleotide transmembrane transporter activity"/>
    <property type="evidence" value="ECO:0007669"/>
    <property type="project" value="UniProtKB-ARBA"/>
</dbReference>
<dbReference type="PROSITE" id="PS50920">
    <property type="entry name" value="SOLCAR"/>
    <property type="match status" value="3"/>
</dbReference>
<dbReference type="SUPFAM" id="SSF103506">
    <property type="entry name" value="Mitochondrial carrier"/>
    <property type="match status" value="1"/>
</dbReference>
<evidence type="ECO:0000256" key="2">
    <source>
        <dbReference type="ARBA" id="ARBA00006375"/>
    </source>
</evidence>
<evidence type="ECO:0000256" key="3">
    <source>
        <dbReference type="ARBA" id="ARBA00022448"/>
    </source>
</evidence>
<dbReference type="InterPro" id="IPR023395">
    <property type="entry name" value="MCP_dom_sf"/>
</dbReference>
<dbReference type="Proteomes" id="UP000623129">
    <property type="component" value="Unassembled WGS sequence"/>
</dbReference>
<protein>
    <submittedName>
        <fullName evidence="11">Folate transporter 1</fullName>
    </submittedName>
</protein>
<evidence type="ECO:0000256" key="5">
    <source>
        <dbReference type="ARBA" id="ARBA00022737"/>
    </source>
</evidence>
<keyword evidence="12" id="KW-1185">Reference proteome</keyword>
<dbReference type="Gene3D" id="1.50.40.10">
    <property type="entry name" value="Mitochondrial carrier domain"/>
    <property type="match status" value="2"/>
</dbReference>
<evidence type="ECO:0000313" key="12">
    <source>
        <dbReference type="Proteomes" id="UP000623129"/>
    </source>
</evidence>
<feature type="repeat" description="Solcar" evidence="8">
    <location>
        <begin position="107"/>
        <end position="195"/>
    </location>
</feature>
<dbReference type="GO" id="GO:0016020">
    <property type="term" value="C:membrane"/>
    <property type="evidence" value="ECO:0007669"/>
    <property type="project" value="UniProtKB-SubCell"/>
</dbReference>
<dbReference type="Pfam" id="PF00153">
    <property type="entry name" value="Mito_carr"/>
    <property type="match status" value="3"/>
</dbReference>
<organism evidence="11 12">
    <name type="scientific">Carex littledalei</name>
    <dbReference type="NCBI Taxonomy" id="544730"/>
    <lineage>
        <taxon>Eukaryota</taxon>
        <taxon>Viridiplantae</taxon>
        <taxon>Streptophyta</taxon>
        <taxon>Embryophyta</taxon>
        <taxon>Tracheophyta</taxon>
        <taxon>Spermatophyta</taxon>
        <taxon>Magnoliopsida</taxon>
        <taxon>Liliopsida</taxon>
        <taxon>Poales</taxon>
        <taxon>Cyperaceae</taxon>
        <taxon>Cyperoideae</taxon>
        <taxon>Cariceae</taxon>
        <taxon>Carex</taxon>
        <taxon>Carex subgen. Euthyceras</taxon>
    </lineage>
</organism>
<reference evidence="11" key="1">
    <citation type="submission" date="2020-01" db="EMBL/GenBank/DDBJ databases">
        <title>Genome sequence of Kobresia littledalei, the first chromosome-level genome in the family Cyperaceae.</title>
        <authorList>
            <person name="Qu G."/>
        </authorList>
    </citation>
    <scope>NUCLEOTIDE SEQUENCE</scope>
    <source>
        <strain evidence="11">C.B.Clarke</strain>
        <tissue evidence="11">Leaf</tissue>
    </source>
</reference>
<dbReference type="OrthoDB" id="269120at2759"/>
<evidence type="ECO:0000256" key="10">
    <source>
        <dbReference type="SAM" id="Phobius"/>
    </source>
</evidence>
<feature type="repeat" description="Solcar" evidence="8">
    <location>
        <begin position="8"/>
        <end position="98"/>
    </location>
</feature>
<dbReference type="AlphaFoldDB" id="A0A833QNW6"/>
<gene>
    <name evidence="11" type="ORF">FCM35_KLT12902</name>
</gene>
<dbReference type="InterPro" id="IPR044712">
    <property type="entry name" value="SLC25A32-like"/>
</dbReference>
<comment type="similarity">
    <text evidence="2 9">Belongs to the mitochondrial carrier (TC 2.A.29) family.</text>
</comment>
<evidence type="ECO:0000256" key="1">
    <source>
        <dbReference type="ARBA" id="ARBA00004141"/>
    </source>
</evidence>
<dbReference type="InterPro" id="IPR018108">
    <property type="entry name" value="MCP_transmembrane"/>
</dbReference>
<evidence type="ECO:0000256" key="7">
    <source>
        <dbReference type="ARBA" id="ARBA00023136"/>
    </source>
</evidence>